<evidence type="ECO:0000313" key="2">
    <source>
        <dbReference type="Proteomes" id="UP000288805"/>
    </source>
</evidence>
<dbReference type="EMBL" id="QGNW01000338">
    <property type="protein sequence ID" value="RVW75941.1"/>
    <property type="molecule type" value="Genomic_DNA"/>
</dbReference>
<gene>
    <name evidence="1" type="ORF">CK203_051812</name>
</gene>
<comment type="caution">
    <text evidence="1">The sequence shown here is derived from an EMBL/GenBank/DDBJ whole genome shotgun (WGS) entry which is preliminary data.</text>
</comment>
<organism evidence="1 2">
    <name type="scientific">Vitis vinifera</name>
    <name type="common">Grape</name>
    <dbReference type="NCBI Taxonomy" id="29760"/>
    <lineage>
        <taxon>Eukaryota</taxon>
        <taxon>Viridiplantae</taxon>
        <taxon>Streptophyta</taxon>
        <taxon>Embryophyta</taxon>
        <taxon>Tracheophyta</taxon>
        <taxon>Spermatophyta</taxon>
        <taxon>Magnoliopsida</taxon>
        <taxon>eudicotyledons</taxon>
        <taxon>Gunneridae</taxon>
        <taxon>Pentapetalae</taxon>
        <taxon>rosids</taxon>
        <taxon>Vitales</taxon>
        <taxon>Vitaceae</taxon>
        <taxon>Viteae</taxon>
        <taxon>Vitis</taxon>
    </lineage>
</organism>
<dbReference type="AlphaFoldDB" id="A0A438GUR5"/>
<reference evidence="1 2" key="1">
    <citation type="journal article" date="2018" name="PLoS Genet.">
        <title>Population sequencing reveals clonal diversity and ancestral inbreeding in the grapevine cultivar Chardonnay.</title>
        <authorList>
            <person name="Roach M.J."/>
            <person name="Johnson D.L."/>
            <person name="Bohlmann J."/>
            <person name="van Vuuren H.J."/>
            <person name="Jones S.J."/>
            <person name="Pretorius I.S."/>
            <person name="Schmidt S.A."/>
            <person name="Borneman A.R."/>
        </authorList>
    </citation>
    <scope>NUCLEOTIDE SEQUENCE [LARGE SCALE GENOMIC DNA]</scope>
    <source>
        <strain evidence="2">cv. Chardonnay</strain>
        <tissue evidence="1">Leaf</tissue>
    </source>
</reference>
<evidence type="ECO:0000313" key="1">
    <source>
        <dbReference type="EMBL" id="RVW75941.1"/>
    </source>
</evidence>
<protein>
    <submittedName>
        <fullName evidence="1">Uncharacterized protein</fullName>
    </submittedName>
</protein>
<sequence length="409" mass="46123">MGAIRLDQDKFYLTQENRQISFFPMPDGMDRLSRLGLLDRQTNPIGNSSIGQMINHTQCLSDNLDDIYTQKSMSISRYNTISDIDKRKSTVDNMVRDSCTTTTNDTNHSSCLGRSLSDFSEARQTCIQLAQHQHWHRLWETTKDVNTLQKPIINYRRGGTTALVGDLEGMSRSANRNNHIWMALSTTSGWPSQLPRQYQAEVPTIYELPKGFVVPKFTMYDGMSDPFDHIMHVKQLMTLNIRNDALMCKIFKQSISSSTLFLEPTTMDNLFRRADKYTMLEDDVRVGSQQVLVGRLKRYVCTTNGQKDETLEVVVPVPVSSTAPRVVINCIHGGSIDEKHSFRQQRQRQMGYSPSALENPGRLLSGFNGATITSLGNVVLPVQANPITLSMQFSMVDDLSPYNAIMGCA</sequence>
<name>A0A438GUR5_VITVI</name>
<dbReference type="Proteomes" id="UP000288805">
    <property type="component" value="Unassembled WGS sequence"/>
</dbReference>
<accession>A0A438GUR5</accession>
<proteinExistence type="predicted"/>